<evidence type="ECO:0000313" key="6">
    <source>
        <dbReference type="Proteomes" id="UP000308196"/>
    </source>
</evidence>
<dbReference type="GeneID" id="78461839"/>
<name>A0A4U9US45_9SPHI</name>
<dbReference type="PANTHER" id="PTHR43280:SF2">
    <property type="entry name" value="HTH-TYPE TRANSCRIPTIONAL REGULATOR EXSA"/>
    <property type="match status" value="1"/>
</dbReference>
<dbReference type="SMART" id="SM00342">
    <property type="entry name" value="HTH_ARAC"/>
    <property type="match status" value="1"/>
</dbReference>
<reference evidence="5 6" key="1">
    <citation type="submission" date="2019-05" db="EMBL/GenBank/DDBJ databases">
        <authorList>
            <consortium name="Pathogen Informatics"/>
        </authorList>
    </citation>
    <scope>NUCLEOTIDE SEQUENCE [LARGE SCALE GENOMIC DNA]</scope>
    <source>
        <strain evidence="5 6">NCTC11429</strain>
    </source>
</reference>
<protein>
    <submittedName>
        <fullName evidence="5">Arabinose operon regulatory protein</fullName>
    </submittedName>
</protein>
<evidence type="ECO:0000313" key="5">
    <source>
        <dbReference type="EMBL" id="VTR32734.1"/>
    </source>
</evidence>
<dbReference type="InterPro" id="IPR020449">
    <property type="entry name" value="Tscrpt_reg_AraC-type_HTH"/>
</dbReference>
<dbReference type="InterPro" id="IPR009057">
    <property type="entry name" value="Homeodomain-like_sf"/>
</dbReference>
<accession>A0A4U9US45</accession>
<evidence type="ECO:0000256" key="1">
    <source>
        <dbReference type="ARBA" id="ARBA00023015"/>
    </source>
</evidence>
<dbReference type="PANTHER" id="PTHR43280">
    <property type="entry name" value="ARAC-FAMILY TRANSCRIPTIONAL REGULATOR"/>
    <property type="match status" value="1"/>
</dbReference>
<dbReference type="STRING" id="1123265.GCA_000686625_03978"/>
<proteinExistence type="predicted"/>
<dbReference type="GO" id="GO:0003700">
    <property type="term" value="F:DNA-binding transcription factor activity"/>
    <property type="evidence" value="ECO:0007669"/>
    <property type="project" value="InterPro"/>
</dbReference>
<feature type="domain" description="HTH araC/xylS-type" evidence="4">
    <location>
        <begin position="13"/>
        <end position="111"/>
    </location>
</feature>
<dbReference type="PRINTS" id="PR00032">
    <property type="entry name" value="HTHARAC"/>
</dbReference>
<organism evidence="5 6">
    <name type="scientific">Sphingobacterium thalpophilum</name>
    <dbReference type="NCBI Taxonomy" id="259"/>
    <lineage>
        <taxon>Bacteria</taxon>
        <taxon>Pseudomonadati</taxon>
        <taxon>Bacteroidota</taxon>
        <taxon>Sphingobacteriia</taxon>
        <taxon>Sphingobacteriales</taxon>
        <taxon>Sphingobacteriaceae</taxon>
        <taxon>Sphingobacterium</taxon>
    </lineage>
</organism>
<evidence type="ECO:0000256" key="2">
    <source>
        <dbReference type="ARBA" id="ARBA00023125"/>
    </source>
</evidence>
<dbReference type="PROSITE" id="PS01124">
    <property type="entry name" value="HTH_ARAC_FAMILY_2"/>
    <property type="match status" value="1"/>
</dbReference>
<keyword evidence="1" id="KW-0805">Transcription regulation</keyword>
<gene>
    <name evidence="5" type="primary">araC_1</name>
    <name evidence="5" type="ORF">NCTC11429_01060</name>
</gene>
<dbReference type="RefSeq" id="WP_028070653.1">
    <property type="nucleotide sequence ID" value="NZ_CP141191.1"/>
</dbReference>
<keyword evidence="2" id="KW-0238">DNA-binding</keyword>
<dbReference type="GO" id="GO:0043565">
    <property type="term" value="F:sequence-specific DNA binding"/>
    <property type="evidence" value="ECO:0007669"/>
    <property type="project" value="InterPro"/>
</dbReference>
<keyword evidence="3" id="KW-0804">Transcription</keyword>
<dbReference type="InterPro" id="IPR018060">
    <property type="entry name" value="HTH_AraC"/>
</dbReference>
<evidence type="ECO:0000259" key="4">
    <source>
        <dbReference type="PROSITE" id="PS01124"/>
    </source>
</evidence>
<evidence type="ECO:0000256" key="3">
    <source>
        <dbReference type="ARBA" id="ARBA00023163"/>
    </source>
</evidence>
<dbReference type="InterPro" id="IPR018062">
    <property type="entry name" value="HTH_AraC-typ_CS"/>
</dbReference>
<dbReference type="Proteomes" id="UP000308196">
    <property type="component" value="Chromosome"/>
</dbReference>
<dbReference type="Pfam" id="PF12833">
    <property type="entry name" value="HTH_18"/>
    <property type="match status" value="1"/>
</dbReference>
<dbReference type="AlphaFoldDB" id="A0A4U9US45"/>
<dbReference type="SUPFAM" id="SSF46689">
    <property type="entry name" value="Homeodomain-like"/>
    <property type="match status" value="1"/>
</dbReference>
<sequence length="148" mass="17113">MEFDNDLDQQFIASLDQLIEENMQSDNFDVSFISRQMGMSAPVLYRKLRAITNLSINNYVKIYRLKKAKELLKTSMNISEVAYAVGFSERKYFSREFKKQFGYNPSERRYAGINRVKKPEPQVTQKQAAPALIYFASSLTMGSPASRR</sequence>
<dbReference type="Gene3D" id="1.10.10.60">
    <property type="entry name" value="Homeodomain-like"/>
    <property type="match status" value="1"/>
</dbReference>
<dbReference type="KEGG" id="stha:NCTC11429_01060"/>
<dbReference type="PROSITE" id="PS00041">
    <property type="entry name" value="HTH_ARAC_FAMILY_1"/>
    <property type="match status" value="1"/>
</dbReference>
<dbReference type="EMBL" id="LR590484">
    <property type="protein sequence ID" value="VTR32734.1"/>
    <property type="molecule type" value="Genomic_DNA"/>
</dbReference>